<organism evidence="3 4">
    <name type="scientific">Nocardioides aestuarii</name>
    <dbReference type="NCBI Taxonomy" id="252231"/>
    <lineage>
        <taxon>Bacteria</taxon>
        <taxon>Bacillati</taxon>
        <taxon>Actinomycetota</taxon>
        <taxon>Actinomycetes</taxon>
        <taxon>Propionibacteriales</taxon>
        <taxon>Nocardioidaceae</taxon>
        <taxon>Nocardioides</taxon>
    </lineage>
</organism>
<comment type="caution">
    <text evidence="3">The sequence shown here is derived from an EMBL/GenBank/DDBJ whole genome shotgun (WGS) entry which is preliminary data.</text>
</comment>
<evidence type="ECO:0000256" key="2">
    <source>
        <dbReference type="SAM" id="SignalP"/>
    </source>
</evidence>
<evidence type="ECO:0000256" key="1">
    <source>
        <dbReference type="SAM" id="MobiDB-lite"/>
    </source>
</evidence>
<feature type="chain" id="PRO_5047305571" evidence="2">
    <location>
        <begin position="32"/>
        <end position="385"/>
    </location>
</feature>
<dbReference type="EMBL" id="JBHUGD010000004">
    <property type="protein sequence ID" value="MFD1948777.1"/>
    <property type="molecule type" value="Genomic_DNA"/>
</dbReference>
<accession>A0ABW4TSY7</accession>
<dbReference type="RefSeq" id="WP_343921679.1">
    <property type="nucleotide sequence ID" value="NZ_BAAAJT010000003.1"/>
</dbReference>
<proteinExistence type="predicted"/>
<name>A0ABW4TSY7_9ACTN</name>
<protein>
    <submittedName>
        <fullName evidence="3">Uncharacterized protein</fullName>
    </submittedName>
</protein>
<reference evidence="4" key="1">
    <citation type="journal article" date="2019" name="Int. J. Syst. Evol. Microbiol.">
        <title>The Global Catalogue of Microorganisms (GCM) 10K type strain sequencing project: providing services to taxonomists for standard genome sequencing and annotation.</title>
        <authorList>
            <consortium name="The Broad Institute Genomics Platform"/>
            <consortium name="The Broad Institute Genome Sequencing Center for Infectious Disease"/>
            <person name="Wu L."/>
            <person name="Ma J."/>
        </authorList>
    </citation>
    <scope>NUCLEOTIDE SEQUENCE [LARGE SCALE GENOMIC DNA]</scope>
    <source>
        <strain evidence="4">CGMCC 1.12477</strain>
    </source>
</reference>
<feature type="region of interest" description="Disordered" evidence="1">
    <location>
        <begin position="302"/>
        <end position="338"/>
    </location>
</feature>
<dbReference type="Proteomes" id="UP001597351">
    <property type="component" value="Unassembled WGS sequence"/>
</dbReference>
<feature type="region of interest" description="Disordered" evidence="1">
    <location>
        <begin position="223"/>
        <end position="250"/>
    </location>
</feature>
<feature type="compositionally biased region" description="Basic and acidic residues" evidence="1">
    <location>
        <begin position="241"/>
        <end position="250"/>
    </location>
</feature>
<feature type="compositionally biased region" description="Low complexity" evidence="1">
    <location>
        <begin position="322"/>
        <end position="338"/>
    </location>
</feature>
<sequence length="385" mass="41172">MHTLYAWARASMLALAILLMGSVFVPSPASAHQGNITAVAECQPDGTYLVTYTLSWSSVPEAAFGTRLLTREDTDGTFDSGWESNPGGYQWTDRGAITTAQGSTSWTDTIPGTTLGAGQWEYAWLNWTNGNTGNRFHDTRVEDLGGDCADTTQPEPVTVNAEFGDNVCVDDVYTEPTLDAPEYAGTTREVAGEVAPGSTVTVTYTAQDGYVIEGPSSFTHDYPATPASQSDCDEQNPPEPVVRDASRTRTDCTGVETREWEVVREYIWQDGEWVLGEPEVRNDTGWVQVRRLTAAEREQLGCDEVKGEEETSPPKGNDAVEVAPTQQTAPPAPSVPVAVDAGLGETSLATSVAPGGQGWLFPLLGGVIVLGLAAFSRLKALGEQA</sequence>
<evidence type="ECO:0000313" key="4">
    <source>
        <dbReference type="Proteomes" id="UP001597351"/>
    </source>
</evidence>
<gene>
    <name evidence="3" type="ORF">ACFSDE_18390</name>
</gene>
<evidence type="ECO:0000313" key="3">
    <source>
        <dbReference type="EMBL" id="MFD1948777.1"/>
    </source>
</evidence>
<keyword evidence="4" id="KW-1185">Reference proteome</keyword>
<feature type="signal peptide" evidence="2">
    <location>
        <begin position="1"/>
        <end position="31"/>
    </location>
</feature>
<keyword evidence="2" id="KW-0732">Signal</keyword>